<dbReference type="Proteomes" id="UP001500943">
    <property type="component" value="Unassembled WGS sequence"/>
</dbReference>
<dbReference type="SUPFAM" id="SSF103196">
    <property type="entry name" value="Roadblock/LC7 domain"/>
    <property type="match status" value="1"/>
</dbReference>
<keyword evidence="3" id="KW-1185">Reference proteome</keyword>
<protein>
    <recommendedName>
        <fullName evidence="1">Roadblock/LAMTOR2 domain-containing protein</fullName>
    </recommendedName>
</protein>
<dbReference type="EMBL" id="BAAAKW010000005">
    <property type="protein sequence ID" value="GAA1206492.1"/>
    <property type="molecule type" value="Genomic_DNA"/>
</dbReference>
<dbReference type="RefSeq" id="WP_343922360.1">
    <property type="nucleotide sequence ID" value="NZ_BAAAKW010000005.1"/>
</dbReference>
<sequence length="133" mass="14170">MTIATHLDPTYISRGELALSGLKDLAPSLGYATILTEDGFSVVSVEGNELDSNRFASMASSTQALADAVARELQLGDNEFVIVAAEQGHVVQVRVDGHPLVLAALFTDKQTIGKSLAAARRTARRLTVFLTVE</sequence>
<dbReference type="Gene3D" id="3.30.450.30">
    <property type="entry name" value="Dynein light chain 2a, cytoplasmic"/>
    <property type="match status" value="1"/>
</dbReference>
<evidence type="ECO:0000313" key="2">
    <source>
        <dbReference type="EMBL" id="GAA1206492.1"/>
    </source>
</evidence>
<name>A0ABN1VDC7_9MICO</name>
<reference evidence="2 3" key="1">
    <citation type="journal article" date="2019" name="Int. J. Syst. Evol. Microbiol.">
        <title>The Global Catalogue of Microorganisms (GCM) 10K type strain sequencing project: providing services to taxonomists for standard genome sequencing and annotation.</title>
        <authorList>
            <consortium name="The Broad Institute Genomics Platform"/>
            <consortium name="The Broad Institute Genome Sequencing Center for Infectious Disease"/>
            <person name="Wu L."/>
            <person name="Ma J."/>
        </authorList>
    </citation>
    <scope>NUCLEOTIDE SEQUENCE [LARGE SCALE GENOMIC DNA]</scope>
    <source>
        <strain evidence="2 3">JCM 12762</strain>
    </source>
</reference>
<accession>A0ABN1VDC7</accession>
<evidence type="ECO:0000313" key="3">
    <source>
        <dbReference type="Proteomes" id="UP001500943"/>
    </source>
</evidence>
<evidence type="ECO:0000259" key="1">
    <source>
        <dbReference type="SMART" id="SM00960"/>
    </source>
</evidence>
<dbReference type="InterPro" id="IPR004942">
    <property type="entry name" value="Roadblock/LAMTOR2_dom"/>
</dbReference>
<feature type="domain" description="Roadblock/LAMTOR2" evidence="1">
    <location>
        <begin position="15"/>
        <end position="106"/>
    </location>
</feature>
<gene>
    <name evidence="2" type="ORF">GCM10009655_01890</name>
</gene>
<comment type="caution">
    <text evidence="2">The sequence shown here is derived from an EMBL/GenBank/DDBJ whole genome shotgun (WGS) entry which is preliminary data.</text>
</comment>
<proteinExistence type="predicted"/>
<organism evidence="2 3">
    <name type="scientific">Rhodoglobus aureus</name>
    <dbReference type="NCBI Taxonomy" id="191497"/>
    <lineage>
        <taxon>Bacteria</taxon>
        <taxon>Bacillati</taxon>
        <taxon>Actinomycetota</taxon>
        <taxon>Actinomycetes</taxon>
        <taxon>Micrococcales</taxon>
        <taxon>Microbacteriaceae</taxon>
        <taxon>Rhodoglobus</taxon>
    </lineage>
</organism>
<dbReference type="SMART" id="SM00960">
    <property type="entry name" value="Robl_LC7"/>
    <property type="match status" value="1"/>
</dbReference>